<evidence type="ECO:0000313" key="2">
    <source>
        <dbReference type="EMBL" id="KAK1342563.1"/>
    </source>
</evidence>
<comment type="caution">
    <text evidence="2">The sequence shown here is derived from an EMBL/GenBank/DDBJ whole genome shotgun (WGS) entry which is preliminary data.</text>
</comment>
<dbReference type="AlphaFoldDB" id="A0AA40I3W4"/>
<reference evidence="2" key="1">
    <citation type="submission" date="2023-06" db="EMBL/GenBank/DDBJ databases">
        <title>Reference genome for the Northern bat (Eptesicus nilssonii), a most northern bat species.</title>
        <authorList>
            <person name="Laine V.N."/>
            <person name="Pulliainen A.T."/>
            <person name="Lilley T.M."/>
        </authorList>
    </citation>
    <scope>NUCLEOTIDE SEQUENCE</scope>
    <source>
        <strain evidence="2">BLF_Eptnil</strain>
        <tissue evidence="2">Kidney</tissue>
    </source>
</reference>
<gene>
    <name evidence="2" type="ORF">QTO34_015329</name>
</gene>
<evidence type="ECO:0000313" key="3">
    <source>
        <dbReference type="Proteomes" id="UP001177744"/>
    </source>
</evidence>
<feature type="region of interest" description="Disordered" evidence="1">
    <location>
        <begin position="1"/>
        <end position="22"/>
    </location>
</feature>
<accession>A0AA40I3W4</accession>
<protein>
    <submittedName>
        <fullName evidence="2">Uncharacterized protein</fullName>
    </submittedName>
</protein>
<proteinExistence type="predicted"/>
<keyword evidence="3" id="KW-1185">Reference proteome</keyword>
<name>A0AA40I3W4_CNENI</name>
<organism evidence="2 3">
    <name type="scientific">Cnephaeus nilssonii</name>
    <name type="common">Northern bat</name>
    <name type="synonym">Eptesicus nilssonii</name>
    <dbReference type="NCBI Taxonomy" id="3371016"/>
    <lineage>
        <taxon>Eukaryota</taxon>
        <taxon>Metazoa</taxon>
        <taxon>Chordata</taxon>
        <taxon>Craniata</taxon>
        <taxon>Vertebrata</taxon>
        <taxon>Euteleostomi</taxon>
        <taxon>Mammalia</taxon>
        <taxon>Eutheria</taxon>
        <taxon>Laurasiatheria</taxon>
        <taxon>Chiroptera</taxon>
        <taxon>Yangochiroptera</taxon>
        <taxon>Vespertilionidae</taxon>
        <taxon>Cnephaeus</taxon>
    </lineage>
</organism>
<feature type="region of interest" description="Disordered" evidence="1">
    <location>
        <begin position="66"/>
        <end position="87"/>
    </location>
</feature>
<dbReference type="Proteomes" id="UP001177744">
    <property type="component" value="Unassembled WGS sequence"/>
</dbReference>
<sequence>MRQAAQRLQNVDTAGRVQDYGPQGGSLPPVWCEGHPHAAALVCGTPASVSGKALLAPKDRRYLYLSPPGPNVGSGVQRPRLDTGSKS</sequence>
<feature type="compositionally biased region" description="Polar residues" evidence="1">
    <location>
        <begin position="1"/>
        <end position="12"/>
    </location>
</feature>
<evidence type="ECO:0000256" key="1">
    <source>
        <dbReference type="SAM" id="MobiDB-lite"/>
    </source>
</evidence>
<dbReference type="EMBL" id="JAULJE010000005">
    <property type="protein sequence ID" value="KAK1342563.1"/>
    <property type="molecule type" value="Genomic_DNA"/>
</dbReference>